<keyword evidence="11" id="KW-0539">Nucleus</keyword>
<evidence type="ECO:0000256" key="7">
    <source>
        <dbReference type="ARBA" id="ARBA00023015"/>
    </source>
</evidence>
<feature type="domain" description="C2H2-type" evidence="14">
    <location>
        <begin position="188"/>
        <end position="215"/>
    </location>
</feature>
<keyword evidence="15" id="KW-1185">Reference proteome</keyword>
<name>A0A6J1S4E5_FRAOC</name>
<feature type="region of interest" description="Disordered" evidence="13">
    <location>
        <begin position="61"/>
        <end position="101"/>
    </location>
</feature>
<feature type="compositionally biased region" description="Low complexity" evidence="13">
    <location>
        <begin position="412"/>
        <end position="423"/>
    </location>
</feature>
<evidence type="ECO:0000256" key="9">
    <source>
        <dbReference type="ARBA" id="ARBA00023159"/>
    </source>
</evidence>
<dbReference type="PROSITE" id="PS00028">
    <property type="entry name" value="ZINC_FINGER_C2H2_1"/>
    <property type="match status" value="7"/>
</dbReference>
<evidence type="ECO:0000313" key="15">
    <source>
        <dbReference type="Proteomes" id="UP000504606"/>
    </source>
</evidence>
<feature type="domain" description="C2H2-type" evidence="14">
    <location>
        <begin position="340"/>
        <end position="367"/>
    </location>
</feature>
<dbReference type="FunFam" id="3.30.160.60:FF:000256">
    <property type="entry name" value="PLAG1 like zinc finger 2"/>
    <property type="match status" value="1"/>
</dbReference>
<dbReference type="GO" id="GO:0005654">
    <property type="term" value="C:nucleoplasm"/>
    <property type="evidence" value="ECO:0007669"/>
    <property type="project" value="TreeGrafter"/>
</dbReference>
<dbReference type="SUPFAM" id="SSF57667">
    <property type="entry name" value="beta-beta-alpha zinc fingers"/>
    <property type="match status" value="4"/>
</dbReference>
<keyword evidence="9" id="KW-0010">Activator</keyword>
<gene>
    <name evidence="16" type="primary">LOC113204790</name>
</gene>
<dbReference type="InterPro" id="IPR036236">
    <property type="entry name" value="Znf_C2H2_sf"/>
</dbReference>
<reference evidence="16" key="1">
    <citation type="submission" date="2025-08" db="UniProtKB">
        <authorList>
            <consortium name="RefSeq"/>
        </authorList>
    </citation>
    <scope>IDENTIFICATION</scope>
    <source>
        <tissue evidence="16">Whole organism</tissue>
    </source>
</reference>
<feature type="domain" description="C2H2-type" evidence="14">
    <location>
        <begin position="273"/>
        <end position="302"/>
    </location>
</feature>
<comment type="similarity">
    <text evidence="2">Belongs to the krueppel C2H2-type zinc-finger protein family.</text>
</comment>
<evidence type="ECO:0000256" key="8">
    <source>
        <dbReference type="ARBA" id="ARBA00023125"/>
    </source>
</evidence>
<proteinExistence type="inferred from homology"/>
<feature type="domain" description="C2H2-type" evidence="14">
    <location>
        <begin position="216"/>
        <end position="243"/>
    </location>
</feature>
<keyword evidence="4" id="KW-0677">Repeat</keyword>
<dbReference type="Gene3D" id="3.30.160.60">
    <property type="entry name" value="Classic Zinc Finger"/>
    <property type="match status" value="6"/>
</dbReference>
<dbReference type="GO" id="GO:0001228">
    <property type="term" value="F:DNA-binding transcription activator activity, RNA polymerase II-specific"/>
    <property type="evidence" value="ECO:0007669"/>
    <property type="project" value="TreeGrafter"/>
</dbReference>
<organism evidence="15 16">
    <name type="scientific">Frankliniella occidentalis</name>
    <name type="common">Western flower thrips</name>
    <name type="synonym">Euthrips occidentalis</name>
    <dbReference type="NCBI Taxonomy" id="133901"/>
    <lineage>
        <taxon>Eukaryota</taxon>
        <taxon>Metazoa</taxon>
        <taxon>Ecdysozoa</taxon>
        <taxon>Arthropoda</taxon>
        <taxon>Hexapoda</taxon>
        <taxon>Insecta</taxon>
        <taxon>Pterygota</taxon>
        <taxon>Neoptera</taxon>
        <taxon>Paraneoptera</taxon>
        <taxon>Thysanoptera</taxon>
        <taxon>Terebrantia</taxon>
        <taxon>Thripoidea</taxon>
        <taxon>Thripidae</taxon>
        <taxon>Frankliniella</taxon>
    </lineage>
</organism>
<dbReference type="GeneID" id="113204790"/>
<feature type="region of interest" description="Disordered" evidence="13">
    <location>
        <begin position="1"/>
        <end position="21"/>
    </location>
</feature>
<feature type="compositionally biased region" description="Polar residues" evidence="13">
    <location>
        <begin position="156"/>
        <end position="170"/>
    </location>
</feature>
<dbReference type="FunFam" id="3.30.160.60:FF:000065">
    <property type="entry name" value="B-cell CLL/lymphoma 6, member B"/>
    <property type="match status" value="1"/>
</dbReference>
<feature type="domain" description="C2H2-type" evidence="14">
    <location>
        <begin position="244"/>
        <end position="271"/>
    </location>
</feature>
<feature type="compositionally biased region" description="Basic residues" evidence="13">
    <location>
        <begin position="174"/>
        <end position="186"/>
    </location>
</feature>
<dbReference type="Pfam" id="PF13894">
    <property type="entry name" value="zf-C2H2_4"/>
    <property type="match status" value="1"/>
</dbReference>
<keyword evidence="8" id="KW-0238">DNA-binding</keyword>
<feature type="compositionally biased region" description="Low complexity" evidence="13">
    <location>
        <begin position="126"/>
        <end position="147"/>
    </location>
</feature>
<dbReference type="FunFam" id="3.30.160.60:FF:000295">
    <property type="entry name" value="zinc finger protein 19"/>
    <property type="match status" value="1"/>
</dbReference>
<keyword evidence="5 12" id="KW-0863">Zinc-finger</keyword>
<keyword evidence="7" id="KW-0805">Transcription regulation</keyword>
<feature type="compositionally biased region" description="Low complexity" evidence="13">
    <location>
        <begin position="625"/>
        <end position="634"/>
    </location>
</feature>
<feature type="region of interest" description="Disordered" evidence="13">
    <location>
        <begin position="625"/>
        <end position="660"/>
    </location>
</feature>
<accession>A0A6J1S4E5</accession>
<protein>
    <submittedName>
        <fullName evidence="16">Zinc finger protein PLAG1-like</fullName>
    </submittedName>
</protein>
<evidence type="ECO:0000256" key="1">
    <source>
        <dbReference type="ARBA" id="ARBA00004123"/>
    </source>
</evidence>
<dbReference type="PANTHER" id="PTHR24399:SF31">
    <property type="entry name" value="ZINC FINGER PROTEIN PLAGL1"/>
    <property type="match status" value="1"/>
</dbReference>
<feature type="domain" description="C2H2-type" evidence="14">
    <location>
        <begin position="368"/>
        <end position="396"/>
    </location>
</feature>
<comment type="subcellular location">
    <subcellularLocation>
        <location evidence="1">Nucleus</location>
    </subcellularLocation>
</comment>
<dbReference type="Pfam" id="PF00096">
    <property type="entry name" value="zf-C2H2"/>
    <property type="match status" value="3"/>
</dbReference>
<dbReference type="PANTHER" id="PTHR24399">
    <property type="entry name" value="ZINC FINGER AND BTB DOMAIN-CONTAINING"/>
    <property type="match status" value="1"/>
</dbReference>
<keyword evidence="3" id="KW-0479">Metal-binding</keyword>
<dbReference type="AlphaFoldDB" id="A0A6J1S4E5"/>
<dbReference type="KEGG" id="foc:113204790"/>
<sequence length="660" mass="73073">MVTRNSGKKPDGVPVVEGPPPRLLRPRGVCFRCHFPTPASCVCPTTTTIEVKVKIPSLVSPETTINSTSPTTVRKKRHGLESNDAVQSRSKSPPSRRQLFKDSYSSFDAPGIELNTSVSNEGQAFSESADTSSMSSDSENSCESMSSHMEEDAAIPSTSSEPVAATSTEETSFKPKRKKRKLKPSGRHVCPVCSKMFGSPGKLNQHMFSHTGEKPFECDKCLKAFSSKFKLVRHLLIHSDERQYRCPMCDRTFHRKDHLKNHLKVHSPVKKTYRCDKVGCLKVYSSLLSYRKHAAVHAAEEGDLECKMCGKNFACKDEIVYHLKVHAGSRTVKNPSDKKYKCDYCERKFFTRKDVRRHLVVHTGKRDFLCQFCPHRFGRKDHLVRHIKKSHSNVSSNVRPGTSKGKRSRQITSAETSTSSSSTPRPKTVLRTHGRPKAAMSLESTSETGSVVYQESDNQYISGVLSEITTDIKSKQVDSDLARKVHEMISSHDGDVSFHVDHVKVEDCHLLPELQPIIFSSPVSHPPFEHIPVDNINVPTDQVDGAIKSEESLSVGMDMNQFISGYLVPTSVPSTEANGVEGQPTDEPPVPSQPPPSTGMSDAEATEFLAHFSNDEEILQLMELSIPSASTSSSTGDINTPATTLGPLPRFQQAFQQQPP</sequence>
<feature type="domain" description="C2H2-type" evidence="14">
    <location>
        <begin position="304"/>
        <end position="331"/>
    </location>
</feature>
<feature type="compositionally biased region" description="Low complexity" evidence="13">
    <location>
        <begin position="651"/>
        <end position="660"/>
    </location>
</feature>
<dbReference type="InterPro" id="IPR013087">
    <property type="entry name" value="Znf_C2H2_type"/>
</dbReference>
<feature type="region of interest" description="Disordered" evidence="13">
    <location>
        <begin position="573"/>
        <end position="602"/>
    </location>
</feature>
<evidence type="ECO:0000256" key="6">
    <source>
        <dbReference type="ARBA" id="ARBA00022833"/>
    </source>
</evidence>
<evidence type="ECO:0000313" key="16">
    <source>
        <dbReference type="RefSeq" id="XP_026275882.1"/>
    </source>
</evidence>
<evidence type="ECO:0000256" key="13">
    <source>
        <dbReference type="SAM" id="MobiDB-lite"/>
    </source>
</evidence>
<evidence type="ECO:0000256" key="5">
    <source>
        <dbReference type="ARBA" id="ARBA00022771"/>
    </source>
</evidence>
<evidence type="ECO:0000256" key="2">
    <source>
        <dbReference type="ARBA" id="ARBA00006991"/>
    </source>
</evidence>
<evidence type="ECO:0000256" key="4">
    <source>
        <dbReference type="ARBA" id="ARBA00022737"/>
    </source>
</evidence>
<keyword evidence="10" id="KW-0804">Transcription</keyword>
<keyword evidence="6" id="KW-0862">Zinc</keyword>
<feature type="compositionally biased region" description="Pro residues" evidence="13">
    <location>
        <begin position="586"/>
        <end position="597"/>
    </location>
</feature>
<dbReference type="OrthoDB" id="3533395at2759"/>
<evidence type="ECO:0000259" key="14">
    <source>
        <dbReference type="PROSITE" id="PS50157"/>
    </source>
</evidence>
<dbReference type="RefSeq" id="XP_026275882.1">
    <property type="nucleotide sequence ID" value="XM_026420097.2"/>
</dbReference>
<evidence type="ECO:0000256" key="3">
    <source>
        <dbReference type="ARBA" id="ARBA00022723"/>
    </source>
</evidence>
<dbReference type="GO" id="GO:0008270">
    <property type="term" value="F:zinc ion binding"/>
    <property type="evidence" value="ECO:0007669"/>
    <property type="project" value="UniProtKB-KW"/>
</dbReference>
<dbReference type="GO" id="GO:0001227">
    <property type="term" value="F:DNA-binding transcription repressor activity, RNA polymerase II-specific"/>
    <property type="evidence" value="ECO:0007669"/>
    <property type="project" value="TreeGrafter"/>
</dbReference>
<feature type="region of interest" description="Disordered" evidence="13">
    <location>
        <begin position="122"/>
        <end position="186"/>
    </location>
</feature>
<dbReference type="SMART" id="SM00355">
    <property type="entry name" value="ZnF_C2H2"/>
    <property type="match status" value="7"/>
</dbReference>
<feature type="compositionally biased region" description="Polar residues" evidence="13">
    <location>
        <begin position="61"/>
        <end position="72"/>
    </location>
</feature>
<evidence type="ECO:0000256" key="12">
    <source>
        <dbReference type="PROSITE-ProRule" id="PRU00042"/>
    </source>
</evidence>
<feature type="region of interest" description="Disordered" evidence="13">
    <location>
        <begin position="387"/>
        <end position="450"/>
    </location>
</feature>
<dbReference type="FunFam" id="3.30.160.60:FF:000231">
    <property type="entry name" value="PLAG1 like zinc finger 2"/>
    <property type="match status" value="1"/>
</dbReference>
<dbReference type="GO" id="GO:0002682">
    <property type="term" value="P:regulation of immune system process"/>
    <property type="evidence" value="ECO:0007669"/>
    <property type="project" value="TreeGrafter"/>
</dbReference>
<dbReference type="GO" id="GO:0001817">
    <property type="term" value="P:regulation of cytokine production"/>
    <property type="evidence" value="ECO:0007669"/>
    <property type="project" value="TreeGrafter"/>
</dbReference>
<evidence type="ECO:0000256" key="10">
    <source>
        <dbReference type="ARBA" id="ARBA00023163"/>
    </source>
</evidence>
<dbReference type="GO" id="GO:0000978">
    <property type="term" value="F:RNA polymerase II cis-regulatory region sequence-specific DNA binding"/>
    <property type="evidence" value="ECO:0007669"/>
    <property type="project" value="TreeGrafter"/>
</dbReference>
<dbReference type="Proteomes" id="UP000504606">
    <property type="component" value="Unplaced"/>
</dbReference>
<dbReference type="PROSITE" id="PS50157">
    <property type="entry name" value="ZINC_FINGER_C2H2_2"/>
    <property type="match status" value="7"/>
</dbReference>
<feature type="compositionally biased region" description="Low complexity" evidence="13">
    <location>
        <begin position="88"/>
        <end position="97"/>
    </location>
</feature>
<evidence type="ECO:0000256" key="11">
    <source>
        <dbReference type="ARBA" id="ARBA00023242"/>
    </source>
</evidence>